<evidence type="ECO:0000256" key="1">
    <source>
        <dbReference type="ARBA" id="ARBA00022723"/>
    </source>
</evidence>
<dbReference type="SUPFAM" id="SSF51713">
    <property type="entry name" value="tRNA-guanine transglycosylase"/>
    <property type="match status" value="1"/>
</dbReference>
<evidence type="ECO:0000313" key="3">
    <source>
        <dbReference type="EMBL" id="NDV32553.1"/>
    </source>
</evidence>
<accession>A0A6B2L680</accession>
<organism evidence="3">
    <name type="scientific">Arcella intermedia</name>
    <dbReference type="NCBI Taxonomy" id="1963864"/>
    <lineage>
        <taxon>Eukaryota</taxon>
        <taxon>Amoebozoa</taxon>
        <taxon>Tubulinea</taxon>
        <taxon>Elardia</taxon>
        <taxon>Arcellinida</taxon>
        <taxon>Sphaerothecina</taxon>
        <taxon>Arcellidae</taxon>
        <taxon>Arcella</taxon>
    </lineage>
</organism>
<dbReference type="GO" id="GO:0046872">
    <property type="term" value="F:metal ion binding"/>
    <property type="evidence" value="ECO:0007669"/>
    <property type="project" value="UniProtKB-KW"/>
</dbReference>
<dbReference type="InterPro" id="IPR036511">
    <property type="entry name" value="TGT-like_sf"/>
</dbReference>
<reference evidence="3" key="1">
    <citation type="journal article" date="2020" name="J. Eukaryot. Microbiol.">
        <title>De novo Sequencing, Assembly and Annotation of the Transcriptome for the Free-Living Testate Amoeba Arcella intermedia.</title>
        <authorList>
            <person name="Ribeiro G.M."/>
            <person name="Porfirio-Sousa A.L."/>
            <person name="Maurer-Alcala X.X."/>
            <person name="Katz L.A."/>
            <person name="Lahr D.J.G."/>
        </authorList>
    </citation>
    <scope>NUCLEOTIDE SEQUENCE</scope>
</reference>
<dbReference type="EMBL" id="GIBP01003584">
    <property type="protein sequence ID" value="NDV32553.1"/>
    <property type="molecule type" value="Transcribed_RNA"/>
</dbReference>
<dbReference type="Gene3D" id="3.20.20.105">
    <property type="entry name" value="Queuine tRNA-ribosyltransferase-like"/>
    <property type="match status" value="1"/>
</dbReference>
<keyword evidence="1" id="KW-0479">Metal-binding</keyword>
<protein>
    <recommendedName>
        <fullName evidence="2">tRNA-guanine(15) transglycosylase-like domain-containing protein</fullName>
    </recommendedName>
</protein>
<sequence length="313" mass="34935">MVHPGPDTIEKAGGIHKFINYNKPIITDSGGFQVFSLSDNTGMEKELKGSVKKQYREGATVLKVNEEGVLFRSYRDGRPIFLTPESSVAAQKKIGADIIVPLDWLLPNCVDTVKLKKALEITHSWEARSLIEHIKNINKQAMYGIIHGGSDAELRRLSAQYISALPFQGIAVGGSLGKDTQEMKTILEQLNPHLPPSLPRHLLGIGDIPGIMQGVINGMDTFDSCLPTRLGRHGTLLTEEGELKIKRGIYKELFEPLVDDPNHPFFNTYTKASLHHLFKQNEPAASTIGTIHNIYMMMQYMRKIRSLIQLNLI</sequence>
<dbReference type="PANTHER" id="PTHR43468">
    <property type="match status" value="1"/>
</dbReference>
<evidence type="ECO:0000259" key="2">
    <source>
        <dbReference type="Pfam" id="PF01702"/>
    </source>
</evidence>
<dbReference type="PANTHER" id="PTHR43468:SF1">
    <property type="entry name" value="TRNA-GUANOSINE(34) QUEUINE TRANSGLYCOSYLASE"/>
    <property type="match status" value="1"/>
</dbReference>
<dbReference type="NCBIfam" id="TIGR00449">
    <property type="entry name" value="tgt_general"/>
    <property type="match status" value="1"/>
</dbReference>
<dbReference type="GO" id="GO:0006400">
    <property type="term" value="P:tRNA modification"/>
    <property type="evidence" value="ECO:0007669"/>
    <property type="project" value="InterPro"/>
</dbReference>
<name>A0A6B2L680_9EUKA</name>
<dbReference type="Pfam" id="PF01702">
    <property type="entry name" value="TGT"/>
    <property type="match status" value="1"/>
</dbReference>
<dbReference type="InterPro" id="IPR002616">
    <property type="entry name" value="tRNA_ribo_trans-like"/>
</dbReference>
<feature type="domain" description="tRNA-guanine(15) transglycosylase-like" evidence="2">
    <location>
        <begin position="2"/>
        <end position="309"/>
    </location>
</feature>
<dbReference type="AlphaFoldDB" id="A0A6B2L680"/>
<proteinExistence type="predicted"/>